<sequence>MESREFFDDKFKTWQVPVIQVETLTGISFGLPKDADPMGPGSSRKGSGKPEELSLEDSLCCGHNALI</sequence>
<reference evidence="2 3" key="1">
    <citation type="submission" date="2014-07" db="EMBL/GenBank/DDBJ databases">
        <title>Methanogenic archaea and the global carbon cycle.</title>
        <authorList>
            <person name="Henriksen J.R."/>
            <person name="Luke J."/>
            <person name="Reinhart S."/>
            <person name="Benedict M.N."/>
            <person name="Youngblut N.D."/>
            <person name="Metcalf M.E."/>
            <person name="Whitaker R.J."/>
            <person name="Metcalf W.W."/>
        </authorList>
    </citation>
    <scope>NUCLEOTIDE SEQUENCE [LARGE SCALE GENOMIC DNA]</scope>
    <source>
        <strain evidence="2 3">Wiesmoor</strain>
    </source>
</reference>
<evidence type="ECO:0000313" key="3">
    <source>
        <dbReference type="Proteomes" id="UP000033038"/>
    </source>
</evidence>
<feature type="region of interest" description="Disordered" evidence="1">
    <location>
        <begin position="30"/>
        <end position="55"/>
    </location>
</feature>
<evidence type="ECO:0000256" key="1">
    <source>
        <dbReference type="SAM" id="MobiDB-lite"/>
    </source>
</evidence>
<organism evidence="2 3">
    <name type="scientific">Methanosarcina barkeri str. Wiesmoor</name>
    <dbReference type="NCBI Taxonomy" id="1434109"/>
    <lineage>
        <taxon>Archaea</taxon>
        <taxon>Methanobacteriati</taxon>
        <taxon>Methanobacteriota</taxon>
        <taxon>Stenosarchaea group</taxon>
        <taxon>Methanomicrobia</taxon>
        <taxon>Methanosarcinales</taxon>
        <taxon>Methanosarcinaceae</taxon>
        <taxon>Methanosarcina</taxon>
    </lineage>
</organism>
<dbReference type="Proteomes" id="UP000033038">
    <property type="component" value="Chromosome"/>
</dbReference>
<dbReference type="PATRIC" id="fig|1434109.4.peg.2225"/>
<accession>A0A0E3QLB9</accession>
<dbReference type="EMBL" id="CP009526">
    <property type="protein sequence ID" value="AKB51013.1"/>
    <property type="molecule type" value="Genomic_DNA"/>
</dbReference>
<protein>
    <submittedName>
        <fullName evidence="2">Uncharacterized protein</fullName>
    </submittedName>
</protein>
<dbReference type="AlphaFoldDB" id="A0A0E3QLB9"/>
<name>A0A0E3QLB9_METBA</name>
<evidence type="ECO:0000313" key="2">
    <source>
        <dbReference type="EMBL" id="AKB51013.1"/>
    </source>
</evidence>
<gene>
    <name evidence="2" type="ORF">MSBRW_1760</name>
</gene>
<dbReference type="KEGG" id="mbw:MSBRW_1760"/>
<dbReference type="HOGENOM" id="CLU_2802192_0_0_2"/>
<proteinExistence type="predicted"/>